<dbReference type="InterPro" id="IPR036554">
    <property type="entry name" value="GHMP_kinase_C_sf"/>
</dbReference>
<feature type="domain" description="GHMP kinase N-terminal" evidence="11">
    <location>
        <begin position="71"/>
        <end position="142"/>
    </location>
</feature>
<evidence type="ECO:0000256" key="6">
    <source>
        <dbReference type="ARBA" id="ARBA00022777"/>
    </source>
</evidence>
<comment type="pathway">
    <text evidence="10">Isoprenoid biosynthesis; isopentenyl diphosphate biosynthesis via DXP pathway; isopentenyl diphosphate from 1-deoxy-D-xylulose 5-phosphate: step 3/6.</text>
</comment>
<dbReference type="AlphaFoldDB" id="A0A1G4S4R4"/>
<dbReference type="EMBL" id="FMTS01000003">
    <property type="protein sequence ID" value="SCW64016.1"/>
    <property type="molecule type" value="Genomic_DNA"/>
</dbReference>
<keyword evidence="8 10" id="KW-0414">Isoprene biosynthesis</keyword>
<dbReference type="InterPro" id="IPR014721">
    <property type="entry name" value="Ribsml_uS5_D2-typ_fold_subgr"/>
</dbReference>
<comment type="function">
    <text evidence="10">Catalyzes the phosphorylation of the position 2 hydroxy group of 4-diphosphocytidyl-2C-methyl-D-erythritol.</text>
</comment>
<evidence type="ECO:0000256" key="9">
    <source>
        <dbReference type="ARBA" id="ARBA00032554"/>
    </source>
</evidence>
<dbReference type="Pfam" id="PF00288">
    <property type="entry name" value="GHMP_kinases_N"/>
    <property type="match status" value="1"/>
</dbReference>
<dbReference type="HAMAP" id="MF_00061">
    <property type="entry name" value="IspE"/>
    <property type="match status" value="1"/>
</dbReference>
<comment type="similarity">
    <text evidence="1 10">Belongs to the GHMP kinase family. IspE subfamily.</text>
</comment>
<evidence type="ECO:0000313" key="14">
    <source>
        <dbReference type="Proteomes" id="UP000199150"/>
    </source>
</evidence>
<dbReference type="GO" id="GO:0050515">
    <property type="term" value="F:4-(cytidine 5'-diphospho)-2-C-methyl-D-erythritol kinase activity"/>
    <property type="evidence" value="ECO:0007669"/>
    <property type="project" value="UniProtKB-UniRule"/>
</dbReference>
<dbReference type="NCBIfam" id="NF011202">
    <property type="entry name" value="PRK14608.1"/>
    <property type="match status" value="1"/>
</dbReference>
<dbReference type="SUPFAM" id="SSF55060">
    <property type="entry name" value="GHMP Kinase, C-terminal domain"/>
    <property type="match status" value="1"/>
</dbReference>
<dbReference type="UniPathway" id="UPA00056">
    <property type="reaction ID" value="UER00094"/>
</dbReference>
<gene>
    <name evidence="10" type="primary">ispE</name>
    <name evidence="13" type="ORF">SAMN02927928_2418</name>
</gene>
<evidence type="ECO:0000259" key="11">
    <source>
        <dbReference type="Pfam" id="PF00288"/>
    </source>
</evidence>
<reference evidence="14" key="1">
    <citation type="submission" date="2016-10" db="EMBL/GenBank/DDBJ databases">
        <authorList>
            <person name="Varghese N."/>
            <person name="Submissions S."/>
        </authorList>
    </citation>
    <scope>NUCLEOTIDE SEQUENCE [LARGE SCALE GENOMIC DNA]</scope>
    <source>
        <strain evidence="14">CGMCC 1.3431</strain>
    </source>
</reference>
<evidence type="ECO:0000256" key="1">
    <source>
        <dbReference type="ARBA" id="ARBA00009684"/>
    </source>
</evidence>
<dbReference type="Proteomes" id="UP000199150">
    <property type="component" value="Unassembled WGS sequence"/>
</dbReference>
<keyword evidence="14" id="KW-1185">Reference proteome</keyword>
<dbReference type="InterPro" id="IPR006204">
    <property type="entry name" value="GHMP_kinase_N_dom"/>
</dbReference>
<dbReference type="Gene3D" id="3.30.230.10">
    <property type="match status" value="1"/>
</dbReference>
<dbReference type="STRING" id="260084.SAMN02927928_2418"/>
<sequence length="292" mass="30674">MLAAAKVNLYLHVAAPDARGYHPLQSLVAFADIGDEVTFSPLQSAGSSKNLISCLSIEGPFAEGLQADESNLILKAVRRFEAAAGVRVDRHTIRLTKNLPVASGIGGGSADAGATLRLLRELYAPNMPDSDLAAIAGAIGADGIMCLWSQSAFAEGYGERLTPVTLPEVPAVLVNPGVECATARVYGGYDAVGRFNEIEAMSGFLDVSDIRQLISALSHTRNDLQSPAIHLQPVIAEVLTALEAQKETLFARMSGSGATCFALCETDEAASALSGRMQAMMPAAWVRACRLG</sequence>
<dbReference type="RefSeq" id="WP_090648161.1">
    <property type="nucleotide sequence ID" value="NZ_CBCRYE010000001.1"/>
</dbReference>
<feature type="binding site" evidence="10">
    <location>
        <begin position="100"/>
        <end position="110"/>
    </location>
    <ligand>
        <name>ATP</name>
        <dbReference type="ChEBI" id="CHEBI:30616"/>
    </ligand>
</feature>
<evidence type="ECO:0000256" key="8">
    <source>
        <dbReference type="ARBA" id="ARBA00023229"/>
    </source>
</evidence>
<evidence type="ECO:0000256" key="2">
    <source>
        <dbReference type="ARBA" id="ARBA00012052"/>
    </source>
</evidence>
<comment type="catalytic activity">
    <reaction evidence="10">
        <text>4-CDP-2-C-methyl-D-erythritol + ATP = 4-CDP-2-C-methyl-D-erythritol 2-phosphate + ADP + H(+)</text>
        <dbReference type="Rhea" id="RHEA:18437"/>
        <dbReference type="ChEBI" id="CHEBI:15378"/>
        <dbReference type="ChEBI" id="CHEBI:30616"/>
        <dbReference type="ChEBI" id="CHEBI:57823"/>
        <dbReference type="ChEBI" id="CHEBI:57919"/>
        <dbReference type="ChEBI" id="CHEBI:456216"/>
        <dbReference type="EC" id="2.7.1.148"/>
    </reaction>
</comment>
<dbReference type="Gene3D" id="3.30.70.890">
    <property type="entry name" value="GHMP kinase, C-terminal domain"/>
    <property type="match status" value="1"/>
</dbReference>
<keyword evidence="4 10" id="KW-0808">Transferase</keyword>
<keyword evidence="7 10" id="KW-0067">ATP-binding</keyword>
<dbReference type="NCBIfam" id="TIGR00154">
    <property type="entry name" value="ispE"/>
    <property type="match status" value="1"/>
</dbReference>
<evidence type="ECO:0000256" key="10">
    <source>
        <dbReference type="HAMAP-Rule" id="MF_00061"/>
    </source>
</evidence>
<dbReference type="PANTHER" id="PTHR43527:SF2">
    <property type="entry name" value="4-DIPHOSPHOCYTIDYL-2-C-METHYL-D-ERYTHRITOL KINASE, CHLOROPLASTIC"/>
    <property type="match status" value="1"/>
</dbReference>
<evidence type="ECO:0000313" key="13">
    <source>
        <dbReference type="EMBL" id="SCW64016.1"/>
    </source>
</evidence>
<dbReference type="Pfam" id="PF08544">
    <property type="entry name" value="GHMP_kinases_C"/>
    <property type="match status" value="1"/>
</dbReference>
<evidence type="ECO:0000259" key="12">
    <source>
        <dbReference type="Pfam" id="PF08544"/>
    </source>
</evidence>
<keyword evidence="5 10" id="KW-0547">Nucleotide-binding</keyword>
<dbReference type="PANTHER" id="PTHR43527">
    <property type="entry name" value="4-DIPHOSPHOCYTIDYL-2-C-METHYL-D-ERYTHRITOL KINASE, CHLOROPLASTIC"/>
    <property type="match status" value="1"/>
</dbReference>
<organism evidence="13 14">
    <name type="scientific">Asticcacaulis taihuensis</name>
    <dbReference type="NCBI Taxonomy" id="260084"/>
    <lineage>
        <taxon>Bacteria</taxon>
        <taxon>Pseudomonadati</taxon>
        <taxon>Pseudomonadota</taxon>
        <taxon>Alphaproteobacteria</taxon>
        <taxon>Caulobacterales</taxon>
        <taxon>Caulobacteraceae</taxon>
        <taxon>Asticcacaulis</taxon>
    </lineage>
</organism>
<feature type="active site" evidence="10">
    <location>
        <position position="142"/>
    </location>
</feature>
<dbReference type="GO" id="GO:0005524">
    <property type="term" value="F:ATP binding"/>
    <property type="evidence" value="ECO:0007669"/>
    <property type="project" value="UniProtKB-UniRule"/>
</dbReference>
<dbReference type="GO" id="GO:0016114">
    <property type="term" value="P:terpenoid biosynthetic process"/>
    <property type="evidence" value="ECO:0007669"/>
    <property type="project" value="UniProtKB-UniRule"/>
</dbReference>
<evidence type="ECO:0000256" key="7">
    <source>
        <dbReference type="ARBA" id="ARBA00022840"/>
    </source>
</evidence>
<evidence type="ECO:0000256" key="5">
    <source>
        <dbReference type="ARBA" id="ARBA00022741"/>
    </source>
</evidence>
<dbReference type="PIRSF" id="PIRSF010376">
    <property type="entry name" value="IspE"/>
    <property type="match status" value="1"/>
</dbReference>
<evidence type="ECO:0000256" key="3">
    <source>
        <dbReference type="ARBA" id="ARBA00017473"/>
    </source>
</evidence>
<dbReference type="GO" id="GO:0019288">
    <property type="term" value="P:isopentenyl diphosphate biosynthetic process, methylerythritol 4-phosphate pathway"/>
    <property type="evidence" value="ECO:0007669"/>
    <property type="project" value="UniProtKB-UniRule"/>
</dbReference>
<dbReference type="InterPro" id="IPR020568">
    <property type="entry name" value="Ribosomal_Su5_D2-typ_SF"/>
</dbReference>
<accession>A0A1G4S4R4</accession>
<dbReference type="OrthoDB" id="9809438at2"/>
<protein>
    <recommendedName>
        <fullName evidence="3 10">4-diphosphocytidyl-2-C-methyl-D-erythritol kinase</fullName>
        <shortName evidence="10">CMK</shortName>
        <ecNumber evidence="2 10">2.7.1.148</ecNumber>
    </recommendedName>
    <alternativeName>
        <fullName evidence="9 10">4-(cytidine-5'-diphospho)-2-C-methyl-D-erythritol kinase</fullName>
    </alternativeName>
</protein>
<dbReference type="EC" id="2.7.1.148" evidence="2 10"/>
<proteinExistence type="inferred from homology"/>
<feature type="domain" description="GHMP kinase C-terminal" evidence="12">
    <location>
        <begin position="206"/>
        <end position="282"/>
    </location>
</feature>
<name>A0A1G4S4R4_9CAUL</name>
<evidence type="ECO:0000256" key="4">
    <source>
        <dbReference type="ARBA" id="ARBA00022679"/>
    </source>
</evidence>
<dbReference type="SUPFAM" id="SSF54211">
    <property type="entry name" value="Ribosomal protein S5 domain 2-like"/>
    <property type="match status" value="1"/>
</dbReference>
<keyword evidence="6 10" id="KW-0418">Kinase</keyword>
<dbReference type="InterPro" id="IPR013750">
    <property type="entry name" value="GHMP_kinase_C_dom"/>
</dbReference>
<dbReference type="InterPro" id="IPR004424">
    <property type="entry name" value="IspE"/>
</dbReference>
<feature type="active site" evidence="10">
    <location>
        <position position="6"/>
    </location>
</feature>